<evidence type="ECO:0000313" key="2">
    <source>
        <dbReference type="Proteomes" id="UP000011082"/>
    </source>
</evidence>
<dbReference type="VEuPathDB" id="MicrosporidiaDB:VICG_02119"/>
<dbReference type="AlphaFoldDB" id="L2GJZ7"/>
<dbReference type="EMBL" id="JH370176">
    <property type="protein sequence ID" value="ELA40845.1"/>
    <property type="molecule type" value="Genomic_DNA"/>
</dbReference>
<dbReference type="Proteomes" id="UP000011082">
    <property type="component" value="Unassembled WGS sequence"/>
</dbReference>
<name>L2GJZ7_VITCO</name>
<reference evidence="2" key="1">
    <citation type="submission" date="2011-05" db="EMBL/GenBank/DDBJ databases">
        <title>The genome sequence of Vittaforma corneae strain ATCC 50505.</title>
        <authorList>
            <consortium name="The Broad Institute Genome Sequencing Platform"/>
            <person name="Cuomo C."/>
            <person name="Didier E."/>
            <person name="Bowers L."/>
            <person name="Young S.K."/>
            <person name="Zeng Q."/>
            <person name="Gargeya S."/>
            <person name="Fitzgerald M."/>
            <person name="Haas B."/>
            <person name="Abouelleil A."/>
            <person name="Alvarado L."/>
            <person name="Arachchi H.M."/>
            <person name="Berlin A."/>
            <person name="Chapman S.B."/>
            <person name="Gearin G."/>
            <person name="Goldberg J."/>
            <person name="Griggs A."/>
            <person name="Gujja S."/>
            <person name="Hansen M."/>
            <person name="Heiman D."/>
            <person name="Howarth C."/>
            <person name="Larimer J."/>
            <person name="Lui A."/>
            <person name="MacDonald P.J.P."/>
            <person name="McCowen C."/>
            <person name="Montmayeur A."/>
            <person name="Murphy C."/>
            <person name="Neiman D."/>
            <person name="Pearson M."/>
            <person name="Priest M."/>
            <person name="Roberts A."/>
            <person name="Saif S."/>
            <person name="Shea T."/>
            <person name="Sisk P."/>
            <person name="Stolte C."/>
            <person name="Sykes S."/>
            <person name="Wortman J."/>
            <person name="Nusbaum C."/>
            <person name="Birren B."/>
        </authorList>
    </citation>
    <scope>NUCLEOTIDE SEQUENCE [LARGE SCALE GENOMIC DNA]</scope>
    <source>
        <strain evidence="2">ATCC 50505</strain>
    </source>
</reference>
<organism evidence="1 2">
    <name type="scientific">Vittaforma corneae (strain ATCC 50505)</name>
    <name type="common">Microsporidian parasite</name>
    <name type="synonym">Nosema corneum</name>
    <dbReference type="NCBI Taxonomy" id="993615"/>
    <lineage>
        <taxon>Eukaryota</taxon>
        <taxon>Fungi</taxon>
        <taxon>Fungi incertae sedis</taxon>
        <taxon>Microsporidia</taxon>
        <taxon>Nosematidae</taxon>
        <taxon>Vittaforma</taxon>
    </lineage>
</organism>
<evidence type="ECO:0000313" key="1">
    <source>
        <dbReference type="EMBL" id="ELA40845.1"/>
    </source>
</evidence>
<accession>L2GJZ7</accession>
<dbReference type="GeneID" id="19882829"/>
<sequence length="624" mass="74334">MLLKNISNLSLMTPMRRWIFKIIFIILFSKVTCLANAYRYITTDNLRTDSRKLQNLFSSIHKNASENISYPEMFNHIRIDREYNTYIFFLKFAKITNNLNQATDINENIIVENFSKHAASDINFNHKLHYYIGINTNIRKEILKNQKFTTLFRIDHNGIKSQKLIDNYRNKRKPKYEIDIMFSTNYISENFEEDLKYATLIKKSYDANEKIAIETSLFDSKLFFEVYKNFVKKNEKLIKIKRLTKPGKKLSHTLKTRSFHVLVFKNFWSKIRANYMHIGNIIKLWNCLSRHFIVNGNDKTVKRSSNNDLFICFCASLVTTKNNKQVLNFLNYNLKKSATFHMHQNYNNSTSSEKQVDINERTEYMPSKTYLYFELNDTVDENTIFNIFDTFSHALLILTSKVSEKIIFQNIRNIYRETDEVRYHEMYFRCIYHIIKTIQFTKMLKESYLSNIKIITNSDTRLSCIIDELDICFYKMHKNVCKLFNQWVIPYLNEINQGRTLYQKVEDSNHGKNYDKIFKNKRYLKDYICSLLAKWLKLIDSCGLLNAKALKYGIYINCLSILRTHQIIYTLASMLTAISSKSIHHLNFHLLLEHIVLSQFDPEKVELFFDQYEQYYKINCGNSK</sequence>
<protein>
    <submittedName>
        <fullName evidence="1">Uncharacterized protein</fullName>
    </submittedName>
</protein>
<proteinExistence type="predicted"/>
<dbReference type="HOGENOM" id="CLU_438190_0_0_1"/>
<dbReference type="InParanoid" id="L2GJZ7"/>
<gene>
    <name evidence="1" type="ORF">VICG_02119</name>
</gene>
<dbReference type="RefSeq" id="XP_007605564.1">
    <property type="nucleotide sequence ID" value="XM_007605502.1"/>
</dbReference>
<keyword evidence="2" id="KW-1185">Reference proteome</keyword>